<gene>
    <name evidence="1" type="ORF">MJG53_011632</name>
</gene>
<evidence type="ECO:0000313" key="2">
    <source>
        <dbReference type="Proteomes" id="UP001057279"/>
    </source>
</evidence>
<proteinExistence type="predicted"/>
<comment type="caution">
    <text evidence="1">The sequence shown here is derived from an EMBL/GenBank/DDBJ whole genome shotgun (WGS) entry which is preliminary data.</text>
</comment>
<sequence>MYRRSYVFQTRKEQYERAEEAPRAAEPDRLAEGRAAAPNLAALQGLGERVAAHVQRARALEQRHAVLRRQLDAFQRLDELAGPEDALARHVEGNRQRARDLAAERARLERQGAEAQRALDEFRSNLPCRPAQGRLWVCRTILTDADAVNEVPRASTGALGQFLNLNFPIFHMRYENECECQLLLKEMLERLNKITRDLSGSSALFHCWEDTRLPFLQHFSVEEASPGYVTILNFTPTPQPLRVGIVTLSLQEADEALLRNLRLQIEAQFLQDDISAAKDRYKKNLLEIQTYVTILQQIIQTTPQAAAITSGMREEKLLTEREAAALQCQLEDGREMVCLLQAQRTELQAQTAALEQAIRDAHECYDDEIQLYNEQIDTLRKEIEEAERSLERSSYDCRQLVVAQQTLRNELDRYHRIIENEGNRLSSAFIETPVTLYTASHGASLSPRHGGKDLTRAVQDITAAKPRLKGLPKNLPRKKEMVAKDRADEILEETPLRGPEDMKPGQVVLKEEGESKLEPGDEEASPPTQEGAPEDVPDGGKISKAFEKLGKMIKEKVKGPKEPEPPADLYTKGRYVMVSGDGSFVDPGFCVFSVPAKGGVVVSKGDDSVPPDSGVEPSPQQPEPPLGDGQGAPQEKEDDKGDEKNAKELKGLQGKQDDQKEEEGARGPCPMVAPGPEGPSAPRSQGPQVTVGGSEGYGARSGSRPARSPPRKLAYEKVEVMESIEKFSTESIQTYEETAVIVETTIEKTKANKKKLGEKGSSSA</sequence>
<evidence type="ECO:0000313" key="1">
    <source>
        <dbReference type="EMBL" id="KAI4575429.1"/>
    </source>
</evidence>
<reference evidence="1" key="1">
    <citation type="submission" date="2022-03" db="EMBL/GenBank/DDBJ databases">
        <title>Genomic analyses of argali, domestic sheep and their hybrids provide insights into chromosomal evolution, heterosis and genetic basis of agronomic traits.</title>
        <authorList>
            <person name="Li M."/>
        </authorList>
    </citation>
    <scope>NUCLEOTIDE SEQUENCE</scope>
    <source>
        <strain evidence="1">F1 hybrid</strain>
    </source>
</reference>
<organism evidence="1 2">
    <name type="scientific">Ovis ammon polii x Ovis aries</name>
    <dbReference type="NCBI Taxonomy" id="2918886"/>
    <lineage>
        <taxon>Eukaryota</taxon>
        <taxon>Metazoa</taxon>
        <taxon>Chordata</taxon>
        <taxon>Craniata</taxon>
        <taxon>Vertebrata</taxon>
        <taxon>Euteleostomi</taxon>
        <taxon>Mammalia</taxon>
        <taxon>Eutheria</taxon>
        <taxon>Laurasiatheria</taxon>
        <taxon>Artiodactyla</taxon>
        <taxon>Ruminantia</taxon>
        <taxon>Pecora</taxon>
        <taxon>Bovidae</taxon>
        <taxon>Caprinae</taxon>
        <taxon>Ovis</taxon>
    </lineage>
</organism>
<dbReference type="EMBL" id="CM043038">
    <property type="protein sequence ID" value="KAI4575429.1"/>
    <property type="molecule type" value="Genomic_DNA"/>
</dbReference>
<dbReference type="Proteomes" id="UP001057279">
    <property type="component" value="Linkage Group LG13"/>
</dbReference>
<keyword evidence="2" id="KW-1185">Reference proteome</keyword>
<protein>
    <submittedName>
        <fullName evidence="1">Uncharacterized protein</fullName>
    </submittedName>
</protein>
<name>A0ACB9UPW6_9CETA</name>
<accession>A0ACB9UPW6</accession>